<dbReference type="PROSITE" id="PS50975">
    <property type="entry name" value="ATP_GRASP"/>
    <property type="match status" value="1"/>
</dbReference>
<evidence type="ECO:0000256" key="2">
    <source>
        <dbReference type="ARBA" id="ARBA00022741"/>
    </source>
</evidence>
<evidence type="ECO:0000256" key="3">
    <source>
        <dbReference type="ARBA" id="ARBA00022840"/>
    </source>
</evidence>
<dbReference type="GO" id="GO:0005829">
    <property type="term" value="C:cytosol"/>
    <property type="evidence" value="ECO:0007669"/>
    <property type="project" value="TreeGrafter"/>
</dbReference>
<feature type="domain" description="ATP-grasp" evidence="5">
    <location>
        <begin position="135"/>
        <end position="343"/>
    </location>
</feature>
<dbReference type="InterPro" id="IPR013815">
    <property type="entry name" value="ATP_grasp_subdomain_1"/>
</dbReference>
<dbReference type="Gene3D" id="3.30.470.20">
    <property type="entry name" value="ATP-grasp fold, B domain"/>
    <property type="match status" value="1"/>
</dbReference>
<dbReference type="EMBL" id="CP042806">
    <property type="protein sequence ID" value="QEE28376.1"/>
    <property type="molecule type" value="Genomic_DNA"/>
</dbReference>
<dbReference type="KEGG" id="talb:FTW19_10405"/>
<dbReference type="InterPro" id="IPR003806">
    <property type="entry name" value="ATP-grasp_PylC-type"/>
</dbReference>
<evidence type="ECO:0000313" key="7">
    <source>
        <dbReference type="Proteomes" id="UP000321820"/>
    </source>
</evidence>
<dbReference type="GO" id="GO:0016874">
    <property type="term" value="F:ligase activity"/>
    <property type="evidence" value="ECO:0007669"/>
    <property type="project" value="UniProtKB-KW"/>
</dbReference>
<dbReference type="AlphaFoldDB" id="A0A5B9EE96"/>
<accession>A0A5B9EE96</accession>
<dbReference type="Pfam" id="PF02655">
    <property type="entry name" value="ATP-grasp_3"/>
    <property type="match status" value="1"/>
</dbReference>
<keyword evidence="7" id="KW-1185">Reference proteome</keyword>
<dbReference type="Gene3D" id="3.30.1490.20">
    <property type="entry name" value="ATP-grasp fold, A domain"/>
    <property type="match status" value="1"/>
</dbReference>
<keyword evidence="2 4" id="KW-0547">Nucleotide-binding</keyword>
<dbReference type="GO" id="GO:0046872">
    <property type="term" value="F:metal ion binding"/>
    <property type="evidence" value="ECO:0007669"/>
    <property type="project" value="InterPro"/>
</dbReference>
<keyword evidence="1" id="KW-0436">Ligase</keyword>
<dbReference type="GO" id="GO:0005524">
    <property type="term" value="F:ATP binding"/>
    <property type="evidence" value="ECO:0007669"/>
    <property type="project" value="UniProtKB-UniRule"/>
</dbReference>
<dbReference type="PANTHER" id="PTHR43055:SF1">
    <property type="entry name" value="FORMATE-DEPENDENT PHOSPHORIBOSYLGLYCINAMIDE FORMYLTRANSFERASE"/>
    <property type="match status" value="1"/>
</dbReference>
<evidence type="ECO:0000259" key="5">
    <source>
        <dbReference type="PROSITE" id="PS50975"/>
    </source>
</evidence>
<keyword evidence="3 4" id="KW-0067">ATP-binding</keyword>
<sequence length="412" mass="45403">MTAPGTNEFGNGTRAPRVLIATAREWLSGARLALALHSFGCDVSLLSPADHPARLTGVISQWTHFWQMRPFRSFERALDATQPDSLILADEVVLHYGLLLAGKNNEYGLRLRHLIESTTAGSAALRLARTRFDLLHQARQLQVPVPATEPIPTPDDLPRAAAHLGLPLVLKSDGSAGGQGVRVARSMEEAEQLWDKLHRTPSLPRVLKRGLMDGEWMHLRAWTRRLKSAVSAQQWIAGREATSMAMAHQGRLLASVEFEVVQTTESRGPSSVLRVLDDARLRHAMARIVAHLGINGFCGFDFICEPGTRNPLLIEMNTRPTQVSHLSFGKGKDLVAAYVREVLGKQVEDRPAATNNPFIALFPQELRRDAASSWVRDAWMDVPWESPALIDFALETGGKKLNSSLLPARGDA</sequence>
<dbReference type="SUPFAM" id="SSF56059">
    <property type="entry name" value="Glutathione synthetase ATP-binding domain-like"/>
    <property type="match status" value="1"/>
</dbReference>
<evidence type="ECO:0000256" key="4">
    <source>
        <dbReference type="PROSITE-ProRule" id="PRU00409"/>
    </source>
</evidence>
<dbReference type="OrthoDB" id="9149376at2"/>
<reference evidence="6 7" key="1">
    <citation type="submission" date="2019-08" db="EMBL/GenBank/DDBJ databases">
        <title>Complete genome sequence of Terriglobus albidus strain ORNL.</title>
        <authorList>
            <person name="Podar M."/>
        </authorList>
    </citation>
    <scope>NUCLEOTIDE SEQUENCE [LARGE SCALE GENOMIC DNA]</scope>
    <source>
        <strain evidence="6 7">ORNL</strain>
    </source>
</reference>
<dbReference type="RefSeq" id="WP_147647566.1">
    <property type="nucleotide sequence ID" value="NZ_CP042806.1"/>
</dbReference>
<dbReference type="Proteomes" id="UP000321820">
    <property type="component" value="Chromosome"/>
</dbReference>
<organism evidence="6 7">
    <name type="scientific">Terriglobus albidus</name>
    <dbReference type="NCBI Taxonomy" id="1592106"/>
    <lineage>
        <taxon>Bacteria</taxon>
        <taxon>Pseudomonadati</taxon>
        <taxon>Acidobacteriota</taxon>
        <taxon>Terriglobia</taxon>
        <taxon>Terriglobales</taxon>
        <taxon>Acidobacteriaceae</taxon>
        <taxon>Terriglobus</taxon>
    </lineage>
</organism>
<protein>
    <submittedName>
        <fullName evidence="6">ATP-grasp domain-containing protein</fullName>
    </submittedName>
</protein>
<name>A0A5B9EE96_9BACT</name>
<dbReference type="InterPro" id="IPR011761">
    <property type="entry name" value="ATP-grasp"/>
</dbReference>
<gene>
    <name evidence="6" type="ORF">FTW19_10405</name>
</gene>
<evidence type="ECO:0000256" key="1">
    <source>
        <dbReference type="ARBA" id="ARBA00022598"/>
    </source>
</evidence>
<proteinExistence type="predicted"/>
<dbReference type="PANTHER" id="PTHR43055">
    <property type="entry name" value="FORMATE-DEPENDENT PHOSPHORIBOSYLGLYCINAMIDE FORMYLTRANSFERASE"/>
    <property type="match status" value="1"/>
</dbReference>
<evidence type="ECO:0000313" key="6">
    <source>
        <dbReference type="EMBL" id="QEE28376.1"/>
    </source>
</evidence>